<proteinExistence type="predicted"/>
<dbReference type="InterPro" id="IPR015854">
    <property type="entry name" value="ABC_transpr_LolD-like"/>
</dbReference>
<organism evidence="5 6">
    <name type="scientific">Lujinxingia vulgaris</name>
    <dbReference type="NCBI Taxonomy" id="2600176"/>
    <lineage>
        <taxon>Bacteria</taxon>
        <taxon>Deltaproteobacteria</taxon>
        <taxon>Bradymonadales</taxon>
        <taxon>Lujinxingiaceae</taxon>
        <taxon>Lujinxingia</taxon>
    </lineage>
</organism>
<dbReference type="InterPro" id="IPR027417">
    <property type="entry name" value="P-loop_NTPase"/>
</dbReference>
<sequence length="238" mass="25597">MNLVVHNLTRQFHAGEREVTALDAITLTIEGGEFVAIVGRSGSGKTTLLNAIGGLDTDYQGSVTLGGPDAPALHTLSERELAATRQRHLGYVFQQFNLLNHLSAAENVALPSFFGGGLSAANAHQRALNLLDSVGLKHLADARPPQLSGGQKQRVAIARALFAEPDILLCDEPTGSLDRDTGLQILEIFERLNREQGITVILVTHEQHVAARARRRVVLDQGKLVEDVAQTPLTPEVA</sequence>
<dbReference type="GO" id="GO:0098796">
    <property type="term" value="C:membrane protein complex"/>
    <property type="evidence" value="ECO:0007669"/>
    <property type="project" value="UniProtKB-ARBA"/>
</dbReference>
<dbReference type="EMBL" id="VOSL01000136">
    <property type="protein sequence ID" value="TXD32235.1"/>
    <property type="molecule type" value="Genomic_DNA"/>
</dbReference>
<dbReference type="Pfam" id="PF00005">
    <property type="entry name" value="ABC_tran"/>
    <property type="match status" value="1"/>
</dbReference>
<dbReference type="RefSeq" id="WP_146976645.1">
    <property type="nucleotide sequence ID" value="NZ_VOSL01000136.1"/>
</dbReference>
<evidence type="ECO:0000256" key="3">
    <source>
        <dbReference type="ARBA" id="ARBA00022840"/>
    </source>
</evidence>
<protein>
    <submittedName>
        <fullName evidence="5">ABC transporter ATP-binding protein</fullName>
    </submittedName>
</protein>
<dbReference type="OrthoDB" id="9809450at2"/>
<dbReference type="InterPro" id="IPR003439">
    <property type="entry name" value="ABC_transporter-like_ATP-bd"/>
</dbReference>
<feature type="domain" description="ABC transporter" evidence="4">
    <location>
        <begin position="3"/>
        <end position="237"/>
    </location>
</feature>
<dbReference type="GO" id="GO:0022857">
    <property type="term" value="F:transmembrane transporter activity"/>
    <property type="evidence" value="ECO:0007669"/>
    <property type="project" value="UniProtKB-ARBA"/>
</dbReference>
<dbReference type="GO" id="GO:0005886">
    <property type="term" value="C:plasma membrane"/>
    <property type="evidence" value="ECO:0007669"/>
    <property type="project" value="TreeGrafter"/>
</dbReference>
<evidence type="ECO:0000256" key="2">
    <source>
        <dbReference type="ARBA" id="ARBA00022741"/>
    </source>
</evidence>
<dbReference type="CDD" id="cd03255">
    <property type="entry name" value="ABC_MJ0796_LolCDE_FtsE"/>
    <property type="match status" value="1"/>
</dbReference>
<comment type="caution">
    <text evidence="5">The sequence shown here is derived from an EMBL/GenBank/DDBJ whole genome shotgun (WGS) entry which is preliminary data.</text>
</comment>
<evidence type="ECO:0000256" key="1">
    <source>
        <dbReference type="ARBA" id="ARBA00022448"/>
    </source>
</evidence>
<dbReference type="InterPro" id="IPR017911">
    <property type="entry name" value="MacB-like_ATP-bd"/>
</dbReference>
<dbReference type="Proteomes" id="UP000321046">
    <property type="component" value="Unassembled WGS sequence"/>
</dbReference>
<dbReference type="SMART" id="SM00382">
    <property type="entry name" value="AAA"/>
    <property type="match status" value="1"/>
</dbReference>
<keyword evidence="1" id="KW-0813">Transport</keyword>
<dbReference type="PROSITE" id="PS00211">
    <property type="entry name" value="ABC_TRANSPORTER_1"/>
    <property type="match status" value="1"/>
</dbReference>
<dbReference type="SUPFAM" id="SSF52540">
    <property type="entry name" value="P-loop containing nucleoside triphosphate hydrolases"/>
    <property type="match status" value="1"/>
</dbReference>
<keyword evidence="2" id="KW-0547">Nucleotide-binding</keyword>
<dbReference type="AlphaFoldDB" id="A0A5C6X4X6"/>
<dbReference type="PANTHER" id="PTHR24220:SF692">
    <property type="entry name" value="ABC TRANSPORTER DOMAIN-CONTAINING PROTEIN"/>
    <property type="match status" value="1"/>
</dbReference>
<dbReference type="PROSITE" id="PS50893">
    <property type="entry name" value="ABC_TRANSPORTER_2"/>
    <property type="match status" value="1"/>
</dbReference>
<dbReference type="InterPro" id="IPR003593">
    <property type="entry name" value="AAA+_ATPase"/>
</dbReference>
<reference evidence="5 6" key="1">
    <citation type="submission" date="2019-08" db="EMBL/GenBank/DDBJ databases">
        <title>Bradymonadales sp. TMQ2.</title>
        <authorList>
            <person name="Liang Q."/>
        </authorList>
    </citation>
    <scope>NUCLEOTIDE SEQUENCE [LARGE SCALE GENOMIC DNA]</scope>
    <source>
        <strain evidence="5 6">TMQ2</strain>
    </source>
</reference>
<evidence type="ECO:0000259" key="4">
    <source>
        <dbReference type="PROSITE" id="PS50893"/>
    </source>
</evidence>
<keyword evidence="3 5" id="KW-0067">ATP-binding</keyword>
<name>A0A5C6X4X6_9DELT</name>
<dbReference type="PANTHER" id="PTHR24220">
    <property type="entry name" value="IMPORT ATP-BINDING PROTEIN"/>
    <property type="match status" value="1"/>
</dbReference>
<dbReference type="InterPro" id="IPR017871">
    <property type="entry name" value="ABC_transporter-like_CS"/>
</dbReference>
<dbReference type="Gene3D" id="3.40.50.300">
    <property type="entry name" value="P-loop containing nucleotide triphosphate hydrolases"/>
    <property type="match status" value="1"/>
</dbReference>
<accession>A0A5C6X4X6</accession>
<gene>
    <name evidence="5" type="ORF">FRC96_18340</name>
</gene>
<dbReference type="FunFam" id="3.40.50.300:FF:000032">
    <property type="entry name" value="Export ABC transporter ATP-binding protein"/>
    <property type="match status" value="1"/>
</dbReference>
<dbReference type="GO" id="GO:0016887">
    <property type="term" value="F:ATP hydrolysis activity"/>
    <property type="evidence" value="ECO:0007669"/>
    <property type="project" value="InterPro"/>
</dbReference>
<evidence type="ECO:0000313" key="6">
    <source>
        <dbReference type="Proteomes" id="UP000321046"/>
    </source>
</evidence>
<dbReference type="GO" id="GO:0005524">
    <property type="term" value="F:ATP binding"/>
    <property type="evidence" value="ECO:0007669"/>
    <property type="project" value="UniProtKB-KW"/>
</dbReference>
<evidence type="ECO:0000313" key="5">
    <source>
        <dbReference type="EMBL" id="TXD32235.1"/>
    </source>
</evidence>